<dbReference type="PANTHER" id="PTHR34221:SF4">
    <property type="entry name" value="CHROMOSOME LG9 OPEN READING FRAME, HUMAN C17ORF98"/>
    <property type="match status" value="1"/>
</dbReference>
<dbReference type="Proteomes" id="UP000001593">
    <property type="component" value="Unassembled WGS sequence"/>
</dbReference>
<dbReference type="AlphaFoldDB" id="A7SFG2"/>
<sequence length="173" mass="19339">MASATQYKLARCVKNGPPQRTPEELKLLEKGFVLDNIAVSTLADDSGRANPKMNTAIPPYNAQKDKHATDYFTKRTVQRLLTRTQQRPPGDSIMGKQMDKFYTRGMMGAYLTYRNSAGAGHSKGQVGGHGMFMENLPPINGWHGPFGFRRNTPWLRRQPSVFIGKIDSRSVVP</sequence>
<name>A7SFG2_NEMVE</name>
<dbReference type="PANTHER" id="PTHR34221">
    <property type="entry name" value="HYPOTHETICAL PROTEIN LOC691189"/>
    <property type="match status" value="1"/>
</dbReference>
<dbReference type="InterPro" id="IPR028027">
    <property type="entry name" value="SPMAP1"/>
</dbReference>
<keyword evidence="2" id="KW-1185">Reference proteome</keyword>
<dbReference type="HOGENOM" id="CLU_120758_0_0_1"/>
<dbReference type="EMBL" id="DS469644">
    <property type="protein sequence ID" value="EDO37553.1"/>
    <property type="molecule type" value="Genomic_DNA"/>
</dbReference>
<evidence type="ECO:0000313" key="1">
    <source>
        <dbReference type="EMBL" id="EDO37553.1"/>
    </source>
</evidence>
<dbReference type="Pfam" id="PF15075">
    <property type="entry name" value="SPMAP1-like"/>
    <property type="match status" value="1"/>
</dbReference>
<dbReference type="KEGG" id="nve:5509075"/>
<dbReference type="STRING" id="45351.A7SFG2"/>
<dbReference type="OrthoDB" id="9935043at2759"/>
<accession>A7SFG2</accession>
<proteinExistence type="predicted"/>
<dbReference type="InParanoid" id="A7SFG2"/>
<evidence type="ECO:0000313" key="2">
    <source>
        <dbReference type="Proteomes" id="UP000001593"/>
    </source>
</evidence>
<gene>
    <name evidence="1" type="ORF">NEMVEDRAFT_v1g244897</name>
</gene>
<reference evidence="1 2" key="1">
    <citation type="journal article" date="2007" name="Science">
        <title>Sea anemone genome reveals ancestral eumetazoan gene repertoire and genomic organization.</title>
        <authorList>
            <person name="Putnam N.H."/>
            <person name="Srivastava M."/>
            <person name="Hellsten U."/>
            <person name="Dirks B."/>
            <person name="Chapman J."/>
            <person name="Salamov A."/>
            <person name="Terry A."/>
            <person name="Shapiro H."/>
            <person name="Lindquist E."/>
            <person name="Kapitonov V.V."/>
            <person name="Jurka J."/>
            <person name="Genikhovich G."/>
            <person name="Grigoriev I.V."/>
            <person name="Lucas S.M."/>
            <person name="Steele R.E."/>
            <person name="Finnerty J.R."/>
            <person name="Technau U."/>
            <person name="Martindale M.Q."/>
            <person name="Rokhsar D.S."/>
        </authorList>
    </citation>
    <scope>NUCLEOTIDE SEQUENCE [LARGE SCALE GENOMIC DNA]</scope>
    <source>
        <strain evidence="2">CH2 X CH6</strain>
    </source>
</reference>
<dbReference type="eggNOG" id="ENOG502S1V2">
    <property type="taxonomic scope" value="Eukaryota"/>
</dbReference>
<organism evidence="1 2">
    <name type="scientific">Nematostella vectensis</name>
    <name type="common">Starlet sea anemone</name>
    <dbReference type="NCBI Taxonomy" id="45351"/>
    <lineage>
        <taxon>Eukaryota</taxon>
        <taxon>Metazoa</taxon>
        <taxon>Cnidaria</taxon>
        <taxon>Anthozoa</taxon>
        <taxon>Hexacorallia</taxon>
        <taxon>Actiniaria</taxon>
        <taxon>Edwardsiidae</taxon>
        <taxon>Nematostella</taxon>
    </lineage>
</organism>
<dbReference type="PhylomeDB" id="A7SFG2"/>
<dbReference type="OMA" id="QKEFILD"/>
<protein>
    <submittedName>
        <fullName evidence="1">Uncharacterized protein</fullName>
    </submittedName>
</protein>